<protein>
    <submittedName>
        <fullName evidence="1">Uncharacterized protein</fullName>
    </submittedName>
</protein>
<keyword evidence="2" id="KW-1185">Reference proteome</keyword>
<gene>
    <name evidence="1" type="ORF">RHMOL_Rhmol09G0030200</name>
</gene>
<organism evidence="1 2">
    <name type="scientific">Rhododendron molle</name>
    <name type="common">Chinese azalea</name>
    <name type="synonym">Azalea mollis</name>
    <dbReference type="NCBI Taxonomy" id="49168"/>
    <lineage>
        <taxon>Eukaryota</taxon>
        <taxon>Viridiplantae</taxon>
        <taxon>Streptophyta</taxon>
        <taxon>Embryophyta</taxon>
        <taxon>Tracheophyta</taxon>
        <taxon>Spermatophyta</taxon>
        <taxon>Magnoliopsida</taxon>
        <taxon>eudicotyledons</taxon>
        <taxon>Gunneridae</taxon>
        <taxon>Pentapetalae</taxon>
        <taxon>asterids</taxon>
        <taxon>Ericales</taxon>
        <taxon>Ericaceae</taxon>
        <taxon>Ericoideae</taxon>
        <taxon>Rhodoreae</taxon>
        <taxon>Rhododendron</taxon>
    </lineage>
</organism>
<dbReference type="EMBL" id="CM046396">
    <property type="protein sequence ID" value="KAI8537519.1"/>
    <property type="molecule type" value="Genomic_DNA"/>
</dbReference>
<evidence type="ECO:0000313" key="2">
    <source>
        <dbReference type="Proteomes" id="UP001062846"/>
    </source>
</evidence>
<accession>A0ACC0MAA2</accession>
<evidence type="ECO:0000313" key="1">
    <source>
        <dbReference type="EMBL" id="KAI8537519.1"/>
    </source>
</evidence>
<reference evidence="1" key="1">
    <citation type="submission" date="2022-02" db="EMBL/GenBank/DDBJ databases">
        <title>Plant Genome Project.</title>
        <authorList>
            <person name="Zhang R.-G."/>
        </authorList>
    </citation>
    <scope>NUCLEOTIDE SEQUENCE</scope>
    <source>
        <strain evidence="1">AT1</strain>
    </source>
</reference>
<proteinExistence type="predicted"/>
<sequence>MPNTKLRPIVVSVRPETPRRESNFQQTNGWQNIAASPMHEDYGQHHECDYWQARRAFLSSYQLSERKSLKEKMKRSVKGLNEAAMAAVLEVRREVSRRRVGVRVYRLTVWWPAWFMQRTALVVDEGFWRSARGSLGSPTSIASPTSGVLRPINVGCLGMVLSLRLVLSGVFFCRFGRRQVLLSFVYDGGLVLMLPMNIRCLGLGLDLYQSFWEIFYSRFVG</sequence>
<comment type="caution">
    <text evidence="1">The sequence shown here is derived from an EMBL/GenBank/DDBJ whole genome shotgun (WGS) entry which is preliminary data.</text>
</comment>
<dbReference type="Proteomes" id="UP001062846">
    <property type="component" value="Chromosome 9"/>
</dbReference>
<name>A0ACC0MAA2_RHOML</name>